<protein>
    <submittedName>
        <fullName evidence="2">Uncharacterized protein</fullName>
    </submittedName>
</protein>
<dbReference type="EMBL" id="CP053069">
    <property type="protein sequence ID" value="QJR10635.1"/>
    <property type="molecule type" value="Genomic_DNA"/>
</dbReference>
<gene>
    <name evidence="2" type="ORF">DSM104443_01700</name>
</gene>
<reference evidence="2 3" key="1">
    <citation type="submission" date="2020-04" db="EMBL/GenBank/DDBJ databases">
        <title>Usitatibacter rugosus gen. nov., sp. nov. and Usitatibacter palustris sp. nov., novel members of Usitatibacteraceae fam. nov. within the order Nitrosomonadales isolated from soil.</title>
        <authorList>
            <person name="Huber K.J."/>
            <person name="Neumann-Schaal M."/>
            <person name="Geppert A."/>
            <person name="Luckner M."/>
            <person name="Wanner G."/>
            <person name="Overmann J."/>
        </authorList>
    </citation>
    <scope>NUCLEOTIDE SEQUENCE [LARGE SCALE GENOMIC DNA]</scope>
    <source>
        <strain evidence="2 3">0125_3</strain>
    </source>
</reference>
<accession>A0A6M4GUE9</accession>
<proteinExistence type="predicted"/>
<dbReference type="AlphaFoldDB" id="A0A6M4GUE9"/>
<evidence type="ECO:0000256" key="1">
    <source>
        <dbReference type="SAM" id="SignalP"/>
    </source>
</evidence>
<feature type="signal peptide" evidence="1">
    <location>
        <begin position="1"/>
        <end position="20"/>
    </location>
</feature>
<evidence type="ECO:0000313" key="2">
    <source>
        <dbReference type="EMBL" id="QJR10635.1"/>
    </source>
</evidence>
<organism evidence="2 3">
    <name type="scientific">Usitatibacter rugosus</name>
    <dbReference type="NCBI Taxonomy" id="2732067"/>
    <lineage>
        <taxon>Bacteria</taxon>
        <taxon>Pseudomonadati</taxon>
        <taxon>Pseudomonadota</taxon>
        <taxon>Betaproteobacteria</taxon>
        <taxon>Nitrosomonadales</taxon>
        <taxon>Usitatibacteraceae</taxon>
        <taxon>Usitatibacter</taxon>
    </lineage>
</organism>
<sequence>MIKRIFAAAVLAVAATSASATTVTRDYSDAWNTTNESGWGLGVVQQGSIIFATLYVQGQDSAPIWYVGSNLVHQGGGIFSGELFRITGSYFGGPFNQANTVATQVGTMVFTGTGVNSATLTYSVNGVVVNKTLSRLSFRTENIAGQYVGATVGAFSGCGSGNGPFESNASYTVTQTESGAATIFEFGSNYTCTYQGSYVQTGRYGTLTGTGQCSNQPGVQQTFNATELLVSPEGLTARLDSGVSTCRFNGRFGGVRR</sequence>
<dbReference type="RefSeq" id="WP_171091295.1">
    <property type="nucleotide sequence ID" value="NZ_CP053069.1"/>
</dbReference>
<keyword evidence="1" id="KW-0732">Signal</keyword>
<name>A0A6M4GUE9_9PROT</name>
<keyword evidence="3" id="KW-1185">Reference proteome</keyword>
<dbReference type="KEGG" id="uru:DSM104443_01700"/>
<evidence type="ECO:0000313" key="3">
    <source>
        <dbReference type="Proteomes" id="UP000501534"/>
    </source>
</evidence>
<dbReference type="Proteomes" id="UP000501534">
    <property type="component" value="Chromosome"/>
</dbReference>
<feature type="chain" id="PRO_5026661555" evidence="1">
    <location>
        <begin position="21"/>
        <end position="257"/>
    </location>
</feature>